<accession>A0ABZ0J4G3</accession>
<proteinExistence type="predicted"/>
<organism evidence="1 2">
    <name type="scientific">Diaphorobacter limosus</name>
    <dbReference type="NCBI Taxonomy" id="3036128"/>
    <lineage>
        <taxon>Bacteria</taxon>
        <taxon>Pseudomonadati</taxon>
        <taxon>Pseudomonadota</taxon>
        <taxon>Betaproteobacteria</taxon>
        <taxon>Burkholderiales</taxon>
        <taxon>Comamonadaceae</taxon>
        <taxon>Diaphorobacter</taxon>
    </lineage>
</organism>
<name>A0ABZ0J4G3_9BURK</name>
<evidence type="ECO:0000313" key="2">
    <source>
        <dbReference type="Proteomes" id="UP001303211"/>
    </source>
</evidence>
<reference evidence="1 2" key="1">
    <citation type="submission" date="2023-03" db="EMBL/GenBank/DDBJ databases">
        <title>Diaphorobacter basophil sp. nov., isolated from a sewage-treatment plant.</title>
        <authorList>
            <person name="Yang K."/>
        </authorList>
    </citation>
    <scope>NUCLEOTIDE SEQUENCE [LARGE SCALE GENOMIC DNA]</scope>
    <source>
        <strain evidence="1 2">Y-1</strain>
    </source>
</reference>
<gene>
    <name evidence="1" type="ORF">P4826_15215</name>
</gene>
<keyword evidence="2" id="KW-1185">Reference proteome</keyword>
<evidence type="ECO:0000313" key="1">
    <source>
        <dbReference type="EMBL" id="WOO31743.1"/>
    </source>
</evidence>
<dbReference type="Proteomes" id="UP001303211">
    <property type="component" value="Chromosome"/>
</dbReference>
<dbReference type="RefSeq" id="WP_317701217.1">
    <property type="nucleotide sequence ID" value="NZ_CP136921.1"/>
</dbReference>
<protein>
    <submittedName>
        <fullName evidence="1">Uncharacterized protein</fullName>
    </submittedName>
</protein>
<dbReference type="EMBL" id="CP136921">
    <property type="protein sequence ID" value="WOO31743.1"/>
    <property type="molecule type" value="Genomic_DNA"/>
</dbReference>
<sequence>MADLLAASPAPLPLAAIEARFKGRGPWKRGLPTLLSTLEALGRAQCVPQDGASAWRA</sequence>